<feature type="domain" description="DUF7146" evidence="3">
    <location>
        <begin position="102"/>
        <end position="198"/>
    </location>
</feature>
<keyword evidence="5" id="KW-1185">Reference proteome</keyword>
<dbReference type="Proteomes" id="UP000244571">
    <property type="component" value="Chromosome"/>
</dbReference>
<dbReference type="OrthoDB" id="8967890at2"/>
<evidence type="ECO:0000256" key="1">
    <source>
        <dbReference type="SAM" id="Coils"/>
    </source>
</evidence>
<dbReference type="Pfam" id="PF13362">
    <property type="entry name" value="Toprim_3"/>
    <property type="match status" value="1"/>
</dbReference>
<dbReference type="AlphaFoldDB" id="A0A2R4XJG8"/>
<evidence type="ECO:0000313" key="5">
    <source>
        <dbReference type="Proteomes" id="UP000244571"/>
    </source>
</evidence>
<dbReference type="InterPro" id="IPR006171">
    <property type="entry name" value="TOPRIM_dom"/>
</dbReference>
<accession>A0A2R4XJG8</accession>
<sequence>MIDYTKLQAALTAGGLIPGNIKAGSLQRCKVTGDKGGKRSGAYRLFDDAVPVCLWWNWKTAISGKWISTDRTLSPKEQNRHRLLIEQARREREQEQAEQWERNRQSLVKLWEGAYPLTQTCAAGIYLDRRGLCVPNTDALRFVPRLNYWQDGERVGTYPAMLAAVTDPAGELVTIHRTYLTTEGAKAPVSTVKKLCPAAGVMRGSSIKIGQTSRRPDGRLGIGVSEGIETGIAATMLSDVSVWPCVSTSGLMGFEVPEGVGNLYIFADHDESNAGQDAATKLAQRTAKEGVTTRILTPPKVGDWNDELIALQRGAAV</sequence>
<evidence type="ECO:0000313" key="4">
    <source>
        <dbReference type="EMBL" id="AWB33940.1"/>
    </source>
</evidence>
<proteinExistence type="predicted"/>
<organism evidence="4 5">
    <name type="scientific">Orrella marina</name>
    <dbReference type="NCBI Taxonomy" id="2163011"/>
    <lineage>
        <taxon>Bacteria</taxon>
        <taxon>Pseudomonadati</taxon>
        <taxon>Pseudomonadota</taxon>
        <taxon>Betaproteobacteria</taxon>
        <taxon>Burkholderiales</taxon>
        <taxon>Alcaligenaceae</taxon>
        <taxon>Orrella</taxon>
    </lineage>
</organism>
<evidence type="ECO:0000259" key="3">
    <source>
        <dbReference type="Pfam" id="PF23639"/>
    </source>
</evidence>
<dbReference type="RefSeq" id="WP_108621367.1">
    <property type="nucleotide sequence ID" value="NZ_CP028901.1"/>
</dbReference>
<gene>
    <name evidence="4" type="ORF">DBV39_09720</name>
</gene>
<dbReference type="InterPro" id="IPR055570">
    <property type="entry name" value="DUF7146"/>
</dbReference>
<name>A0A2R4XJG8_9BURK</name>
<evidence type="ECO:0000259" key="2">
    <source>
        <dbReference type="Pfam" id="PF13362"/>
    </source>
</evidence>
<keyword evidence="1" id="KW-0175">Coiled coil</keyword>
<feature type="domain" description="Toprim" evidence="2">
    <location>
        <begin position="223"/>
        <end position="308"/>
    </location>
</feature>
<feature type="coiled-coil region" evidence="1">
    <location>
        <begin position="78"/>
        <end position="110"/>
    </location>
</feature>
<dbReference type="KEGG" id="boz:DBV39_09720"/>
<dbReference type="Pfam" id="PF23639">
    <property type="entry name" value="DUF7146"/>
    <property type="match status" value="1"/>
</dbReference>
<protein>
    <submittedName>
        <fullName evidence="4">Uncharacterized protein</fullName>
    </submittedName>
</protein>
<reference evidence="4 5" key="1">
    <citation type="submission" date="2018-04" db="EMBL/GenBank/DDBJ databases">
        <title>Bordetella sp. HZ20 isolated from seawater.</title>
        <authorList>
            <person name="Sun C."/>
        </authorList>
    </citation>
    <scope>NUCLEOTIDE SEQUENCE [LARGE SCALE GENOMIC DNA]</scope>
    <source>
        <strain evidence="4 5">HZ20</strain>
    </source>
</reference>
<dbReference type="EMBL" id="CP028901">
    <property type="protein sequence ID" value="AWB33940.1"/>
    <property type="molecule type" value="Genomic_DNA"/>
</dbReference>